<reference evidence="4" key="1">
    <citation type="submission" date="2016-10" db="EMBL/GenBank/DDBJ databases">
        <authorList>
            <person name="Benchimol M."/>
            <person name="Almeida L.G."/>
            <person name="Vasconcelos A.T."/>
            <person name="Perreira-Neves A."/>
            <person name="Rosa I.A."/>
            <person name="Tasca T."/>
            <person name="Bogo M.R."/>
            <person name="de Souza W."/>
        </authorList>
    </citation>
    <scope>NUCLEOTIDE SEQUENCE [LARGE SCALE GENOMIC DNA]</scope>
    <source>
        <strain evidence="4">K</strain>
    </source>
</reference>
<dbReference type="PANTHER" id="PTHR43656:SF2">
    <property type="entry name" value="BINDING OXIDOREDUCTASE, PUTATIVE (AFU_ORTHOLOGUE AFUA_2G08260)-RELATED"/>
    <property type="match status" value="1"/>
</dbReference>
<dbReference type="CDD" id="cd02803">
    <property type="entry name" value="OYE_like_FMN_family"/>
    <property type="match status" value="1"/>
</dbReference>
<evidence type="ECO:0000259" key="3">
    <source>
        <dbReference type="Pfam" id="PF00724"/>
    </source>
</evidence>
<proteinExistence type="predicted"/>
<dbReference type="SUPFAM" id="SSF51395">
    <property type="entry name" value="FMN-linked oxidoreductases"/>
    <property type="match status" value="1"/>
</dbReference>
<dbReference type="GO" id="GO:0010181">
    <property type="term" value="F:FMN binding"/>
    <property type="evidence" value="ECO:0007669"/>
    <property type="project" value="InterPro"/>
</dbReference>
<dbReference type="AlphaFoldDB" id="A0A1J4KBP0"/>
<dbReference type="InterPro" id="IPR051799">
    <property type="entry name" value="NADH_flavin_oxidoreductase"/>
</dbReference>
<evidence type="ECO:0000256" key="2">
    <source>
        <dbReference type="ARBA" id="ARBA00023002"/>
    </source>
</evidence>
<dbReference type="EMBL" id="MLAK01000669">
    <property type="protein sequence ID" value="OHT08386.1"/>
    <property type="molecule type" value="Genomic_DNA"/>
</dbReference>
<sequence length="395" mass="43013">MSIREKSILFSQGTIGNLTVANRFIASAISYRDADQYGFPSDSEKNHIVRLARGRVGLIIPGYMFTSKTGRTRLYQDGMASSCHADAWVDVINEVHSLGSKIVFQVAHGGIVSSPETTKVTPRGPSAVIPGTQEMSIPEIEEIKRQYVKAANLLINAGADGIQIQCGHGFLLSQFLSPYLNKRKDKYGGSIINRARIVTEIVQTIRKNIDNTPLKQPFVITAKINGSDNIKGGLTPEMAGQTVGILKKAGVDLFEISSGLVSAWNTVRGKKSDNDQSDDPNKPLYQAIAQNADDTPFTEGYNVEHAEYIKKLNPEAILSAVGGNRNFDTMEKIVADGKTDFISLGRPLLKDPFLVDKFLGGKADASDCDSCNICFVHPPYVSVHCPKSKVIPLVE</sequence>
<dbReference type="GeneID" id="94837691"/>
<keyword evidence="1" id="KW-0285">Flavoprotein</keyword>
<keyword evidence="2" id="KW-0560">Oxidoreductase</keyword>
<dbReference type="VEuPathDB" id="TrichDB:TRFO_23151"/>
<evidence type="ECO:0000256" key="1">
    <source>
        <dbReference type="ARBA" id="ARBA00022630"/>
    </source>
</evidence>
<protein>
    <submittedName>
        <fullName evidence="4">Oxidoreductase, FAD/FMN-binding family protein</fullName>
    </submittedName>
</protein>
<evidence type="ECO:0000313" key="5">
    <source>
        <dbReference type="Proteomes" id="UP000179807"/>
    </source>
</evidence>
<accession>A0A1J4KBP0</accession>
<dbReference type="OrthoDB" id="1663137at2759"/>
<dbReference type="InterPro" id="IPR001155">
    <property type="entry name" value="OxRdtase_FMN_N"/>
</dbReference>
<dbReference type="Gene3D" id="3.20.20.70">
    <property type="entry name" value="Aldolase class I"/>
    <property type="match status" value="1"/>
</dbReference>
<dbReference type="RefSeq" id="XP_068361522.1">
    <property type="nucleotide sequence ID" value="XM_068502987.1"/>
</dbReference>
<keyword evidence="5" id="KW-1185">Reference proteome</keyword>
<dbReference type="PANTHER" id="PTHR43656">
    <property type="entry name" value="BINDING OXIDOREDUCTASE, PUTATIVE (AFU_ORTHOLOGUE AFUA_2G08260)-RELATED"/>
    <property type="match status" value="1"/>
</dbReference>
<evidence type="ECO:0000313" key="4">
    <source>
        <dbReference type="EMBL" id="OHT08386.1"/>
    </source>
</evidence>
<dbReference type="Pfam" id="PF00724">
    <property type="entry name" value="Oxidored_FMN"/>
    <property type="match status" value="1"/>
</dbReference>
<dbReference type="GO" id="GO:0016491">
    <property type="term" value="F:oxidoreductase activity"/>
    <property type="evidence" value="ECO:0007669"/>
    <property type="project" value="UniProtKB-KW"/>
</dbReference>
<gene>
    <name evidence="4" type="ORF">TRFO_23151</name>
</gene>
<dbReference type="InterPro" id="IPR013785">
    <property type="entry name" value="Aldolase_TIM"/>
</dbReference>
<dbReference type="Proteomes" id="UP000179807">
    <property type="component" value="Unassembled WGS sequence"/>
</dbReference>
<feature type="domain" description="NADH:flavin oxidoreductase/NADH oxidase N-terminal" evidence="3">
    <location>
        <begin position="9"/>
        <end position="358"/>
    </location>
</feature>
<name>A0A1J4KBP0_9EUKA</name>
<organism evidence="4 5">
    <name type="scientific">Tritrichomonas foetus</name>
    <dbReference type="NCBI Taxonomy" id="1144522"/>
    <lineage>
        <taxon>Eukaryota</taxon>
        <taxon>Metamonada</taxon>
        <taxon>Parabasalia</taxon>
        <taxon>Tritrichomonadida</taxon>
        <taxon>Tritrichomonadidae</taxon>
        <taxon>Tritrichomonas</taxon>
    </lineage>
</organism>
<comment type="caution">
    <text evidence="4">The sequence shown here is derived from an EMBL/GenBank/DDBJ whole genome shotgun (WGS) entry which is preliminary data.</text>
</comment>